<dbReference type="InterPro" id="IPR052340">
    <property type="entry name" value="RNase_Y/CdgJ"/>
</dbReference>
<feature type="domain" description="HDOD" evidence="1">
    <location>
        <begin position="17"/>
        <end position="209"/>
    </location>
</feature>
<dbReference type="eggNOG" id="COG1639">
    <property type="taxonomic scope" value="Bacteria"/>
</dbReference>
<dbReference type="Proteomes" id="UP000000771">
    <property type="component" value="Chromosome"/>
</dbReference>
<dbReference type="OrthoDB" id="5189643at2"/>
<dbReference type="KEGG" id="afo:Afer_1012"/>
<dbReference type="RefSeq" id="WP_015798436.1">
    <property type="nucleotide sequence ID" value="NC_013124.1"/>
</dbReference>
<keyword evidence="3" id="KW-1185">Reference proteome</keyword>
<dbReference type="PROSITE" id="PS51833">
    <property type="entry name" value="HDOD"/>
    <property type="match status" value="1"/>
</dbReference>
<dbReference type="Gene3D" id="1.10.3210.10">
    <property type="entry name" value="Hypothetical protein af1432"/>
    <property type="match status" value="1"/>
</dbReference>
<gene>
    <name evidence="2" type="ordered locus">Afer_1012</name>
</gene>
<dbReference type="AlphaFoldDB" id="C7LYZ2"/>
<evidence type="ECO:0000259" key="1">
    <source>
        <dbReference type="PROSITE" id="PS51833"/>
    </source>
</evidence>
<reference evidence="2 3" key="1">
    <citation type="journal article" date="2009" name="Stand. Genomic Sci.">
        <title>Complete genome sequence of Acidimicrobium ferrooxidans type strain (ICP).</title>
        <authorList>
            <person name="Clum A."/>
            <person name="Nolan M."/>
            <person name="Lang E."/>
            <person name="Glavina Del Rio T."/>
            <person name="Tice H."/>
            <person name="Copeland A."/>
            <person name="Cheng J.F."/>
            <person name="Lucas S."/>
            <person name="Chen F."/>
            <person name="Bruce D."/>
            <person name="Goodwin L."/>
            <person name="Pitluck S."/>
            <person name="Ivanova N."/>
            <person name="Mavrommatis K."/>
            <person name="Mikhailova N."/>
            <person name="Pati A."/>
            <person name="Chen A."/>
            <person name="Palaniappan K."/>
            <person name="Goker M."/>
            <person name="Spring S."/>
            <person name="Land M."/>
            <person name="Hauser L."/>
            <person name="Chang Y.J."/>
            <person name="Jeffries C.C."/>
            <person name="Chain P."/>
            <person name="Bristow J."/>
            <person name="Eisen J.A."/>
            <person name="Markowitz V."/>
            <person name="Hugenholtz P."/>
            <person name="Kyrpides N.C."/>
            <person name="Klenk H.P."/>
            <person name="Lapidus A."/>
        </authorList>
    </citation>
    <scope>NUCLEOTIDE SEQUENCE [LARGE SCALE GENOMIC DNA]</scope>
    <source>
        <strain evidence="3">DSM 10331 / JCM 15462 / NBRC 103882 / ICP</strain>
    </source>
</reference>
<dbReference type="PANTHER" id="PTHR33525:SF3">
    <property type="entry name" value="RIBONUCLEASE Y"/>
    <property type="match status" value="1"/>
</dbReference>
<dbReference type="InterPro" id="IPR013976">
    <property type="entry name" value="HDOD"/>
</dbReference>
<evidence type="ECO:0000313" key="3">
    <source>
        <dbReference type="Proteomes" id="UP000000771"/>
    </source>
</evidence>
<organism evidence="2 3">
    <name type="scientific">Acidimicrobium ferrooxidans (strain DSM 10331 / JCM 15462 / NBRC 103882 / ICP)</name>
    <dbReference type="NCBI Taxonomy" id="525909"/>
    <lineage>
        <taxon>Bacteria</taxon>
        <taxon>Bacillati</taxon>
        <taxon>Actinomycetota</taxon>
        <taxon>Acidimicrobiia</taxon>
        <taxon>Acidimicrobiales</taxon>
        <taxon>Acidimicrobiaceae</taxon>
        <taxon>Acidimicrobium</taxon>
    </lineage>
</organism>
<sequence>MAEVITAEQLTARIAEFEPSRSVAERVLAVIDRDDIGAAELATVVGTDPALVERVMRTANSVVFSSQANVRTLQHAVAVIGFETVRSLALASFVEGVMSVSRQDWQRSVMSAVGAAAVARGIGLDPQLAFSTGLLHDIGHALLESLDPSYAAVVGAFRAEPLTASSEAALVRAERGRYGIHHALIAGDVLAYWNFAPDIVEAVSHHHTPKGSLSRLHGAIVDGYRLTHWLASGLDLEEYSRADDVLLPTYLRPENLHVVAADVRSRAETLLEDLFGIPASHASAR</sequence>
<protein>
    <submittedName>
        <fullName evidence="2">Putative signal transduction protein</fullName>
    </submittedName>
</protein>
<dbReference type="EMBL" id="CP001631">
    <property type="protein sequence ID" value="ACU53950.1"/>
    <property type="molecule type" value="Genomic_DNA"/>
</dbReference>
<name>C7LYZ2_ACIFD</name>
<dbReference type="PANTHER" id="PTHR33525">
    <property type="match status" value="1"/>
</dbReference>
<accession>C7LYZ2</accession>
<dbReference type="HOGENOM" id="CLU_975303_0_0_11"/>
<dbReference type="STRING" id="525909.Afer_1012"/>
<proteinExistence type="predicted"/>
<evidence type="ECO:0000313" key="2">
    <source>
        <dbReference type="EMBL" id="ACU53950.1"/>
    </source>
</evidence>
<dbReference type="SUPFAM" id="SSF109604">
    <property type="entry name" value="HD-domain/PDEase-like"/>
    <property type="match status" value="1"/>
</dbReference>
<dbReference type="Pfam" id="PF08668">
    <property type="entry name" value="HDOD"/>
    <property type="match status" value="1"/>
</dbReference>